<dbReference type="Pfam" id="PF08818">
    <property type="entry name" value="DUF1801"/>
    <property type="match status" value="1"/>
</dbReference>
<protein>
    <recommendedName>
        <fullName evidence="2">YdhG-like domain-containing protein</fullName>
    </recommendedName>
</protein>
<gene>
    <name evidence="3" type="ORF">SAMN05216219_3130</name>
</gene>
<sequence length="141" mass="15369">MAAPKTQQTDEDPQALIDGIGDERKRDDADRLLRLMAEATGEPPKRWGPTMIGFGSFHYRYASGHEGDTMKVGFAPRKTALTLYGLQGHARSAELLSGLGKHTLGKGCVYIKRLDDVDTDVLRELIAHAHAEAEGSLDSHA</sequence>
<dbReference type="EMBL" id="FOVM01000011">
    <property type="protein sequence ID" value="SFO03371.1"/>
    <property type="molecule type" value="Genomic_DNA"/>
</dbReference>
<name>A0A1I5DX50_9MICO</name>
<feature type="domain" description="YdhG-like" evidence="2">
    <location>
        <begin position="25"/>
        <end position="129"/>
    </location>
</feature>
<feature type="region of interest" description="Disordered" evidence="1">
    <location>
        <begin position="1"/>
        <end position="23"/>
    </location>
</feature>
<accession>A0A1I5DX50</accession>
<proteinExistence type="predicted"/>
<dbReference type="OrthoDB" id="5951444at2"/>
<evidence type="ECO:0000313" key="4">
    <source>
        <dbReference type="Proteomes" id="UP000198867"/>
    </source>
</evidence>
<evidence type="ECO:0000256" key="1">
    <source>
        <dbReference type="SAM" id="MobiDB-lite"/>
    </source>
</evidence>
<dbReference type="Proteomes" id="UP000198867">
    <property type="component" value="Unassembled WGS sequence"/>
</dbReference>
<evidence type="ECO:0000313" key="3">
    <source>
        <dbReference type="EMBL" id="SFO03371.1"/>
    </source>
</evidence>
<dbReference type="SUPFAM" id="SSF159888">
    <property type="entry name" value="YdhG-like"/>
    <property type="match status" value="1"/>
</dbReference>
<keyword evidence="4" id="KW-1185">Reference proteome</keyword>
<dbReference type="InterPro" id="IPR014922">
    <property type="entry name" value="YdhG-like"/>
</dbReference>
<reference evidence="4" key="1">
    <citation type="submission" date="2016-10" db="EMBL/GenBank/DDBJ databases">
        <authorList>
            <person name="Varghese N."/>
            <person name="Submissions S."/>
        </authorList>
    </citation>
    <scope>NUCLEOTIDE SEQUENCE [LARGE SCALE GENOMIC DNA]</scope>
    <source>
        <strain evidence="4">CGMCC 1.11101</strain>
    </source>
</reference>
<organism evidence="3 4">
    <name type="scientific">Mycetocola miduiensis</name>
    <dbReference type="NCBI Taxonomy" id="995034"/>
    <lineage>
        <taxon>Bacteria</taxon>
        <taxon>Bacillati</taxon>
        <taxon>Actinomycetota</taxon>
        <taxon>Actinomycetes</taxon>
        <taxon>Micrococcales</taxon>
        <taxon>Microbacteriaceae</taxon>
        <taxon>Mycetocola</taxon>
    </lineage>
</organism>
<dbReference type="RefSeq" id="WP_090713090.1">
    <property type="nucleotide sequence ID" value="NZ_FOVM01000011.1"/>
</dbReference>
<dbReference type="AlphaFoldDB" id="A0A1I5DX50"/>
<evidence type="ECO:0000259" key="2">
    <source>
        <dbReference type="Pfam" id="PF08818"/>
    </source>
</evidence>